<accession>A0A0R3UQW0</accession>
<proteinExistence type="predicted"/>
<organism evidence="1 2">
    <name type="scientific">Mesocestoides corti</name>
    <name type="common">Flatworm</name>
    <dbReference type="NCBI Taxonomy" id="53468"/>
    <lineage>
        <taxon>Eukaryota</taxon>
        <taxon>Metazoa</taxon>
        <taxon>Spiralia</taxon>
        <taxon>Lophotrochozoa</taxon>
        <taxon>Platyhelminthes</taxon>
        <taxon>Cestoda</taxon>
        <taxon>Eucestoda</taxon>
        <taxon>Cyclophyllidea</taxon>
        <taxon>Mesocestoididae</taxon>
        <taxon>Mesocestoides</taxon>
    </lineage>
</organism>
<reference evidence="1 2" key="1">
    <citation type="submission" date="2018-10" db="EMBL/GenBank/DDBJ databases">
        <authorList>
            <consortium name="Pathogen Informatics"/>
        </authorList>
    </citation>
    <scope>NUCLEOTIDE SEQUENCE [LARGE SCALE GENOMIC DNA]</scope>
</reference>
<dbReference type="Proteomes" id="UP000267029">
    <property type="component" value="Unassembled WGS sequence"/>
</dbReference>
<sequence>MVKAASNAFFEGVYPVRAHVWGMDKGITVERNSKPVLTRRKFGFRVHQEANISTAYTSSDAYPWKLIRASTNRLEVLRLNEPQAFGVATLTMSKNGLVQEGGIGTFYVTLKPFADSLSNYVLECNAEELTSNRLLSSRLRFRYSIGFNLAYPNVYNNRGECSGNRVNFGKVLSPYPQQSGDLLLAEFFILADISSMYQGSVNCELKIDNVISRRFNTIFFSTPTTVPLVTPLSRPLLPGEVALIEFEFTVPPNTAVNAKPSIEIASGGDATLDSPHIRAVGDSVYWGDNYQNCIAADAKHPRPVSKYTFNMGTLLAKDEVSSKVTVASYMRVKFTTNPTPVITVKASLKHDTLTKVIAVSSTSNISLGRPFATNDISLSLAGPNVIKMMPKEWTDLRLRFCAEPKVYLNDLQFEAYSENDTYEEEVLTVNHLWFSASANYPGINYAPPVVMLHKRKPSGQVWRRSMTFGPVLNSGHAYWEDLRKPERDADCITLGVRIQLTSGRGAVDGSRYGVVVKVVADAMVTLTDRVDIAVREAHNPFLDVDLGLISQPSMNVWVTFGSFCNCIYENHQLSPYAVAKCVLILSTQFPRWGLNELQQYDLILKPSCEVNERVCRNMKLLKFEDSQEDRELAFVDATCVEESQLAAIDGSQLTQGGIYFGVSGVIRLVLKQLPNVKVDNHVDVDVDGILKCRTYRRQRNSHDPIFNPPIYFSQKLRLVAAAGEHLNDHGYLRLKPCQVRVFGVPGDFEDVLLHSDPTRYWTTHARGGYYNAFRTVTVLFGRVAHIIEISVKLNKNGNEPRSMVLDGTRDGKSFHFLRK</sequence>
<protein>
    <submittedName>
        <fullName evidence="1">Uncharacterized protein</fullName>
    </submittedName>
</protein>
<dbReference type="OrthoDB" id="6326583at2759"/>
<keyword evidence="2" id="KW-1185">Reference proteome</keyword>
<evidence type="ECO:0000313" key="2">
    <source>
        <dbReference type="Proteomes" id="UP000267029"/>
    </source>
</evidence>
<feature type="non-terminal residue" evidence="1">
    <location>
        <position position="819"/>
    </location>
</feature>
<dbReference type="EMBL" id="UXSR01006117">
    <property type="protein sequence ID" value="VDD84263.1"/>
    <property type="molecule type" value="Genomic_DNA"/>
</dbReference>
<dbReference type="AlphaFoldDB" id="A0A0R3UQW0"/>
<gene>
    <name evidence="1" type="ORF">MCOS_LOCUS10266</name>
</gene>
<evidence type="ECO:0000313" key="1">
    <source>
        <dbReference type="EMBL" id="VDD84263.1"/>
    </source>
</evidence>
<name>A0A0R3UQW0_MESCO</name>